<proteinExistence type="predicted"/>
<name>A0ACC0WVB1_9STRA</name>
<evidence type="ECO:0000313" key="1">
    <source>
        <dbReference type="EMBL" id="KAI9922855.1"/>
    </source>
</evidence>
<comment type="caution">
    <text evidence="1">The sequence shown here is derived from an EMBL/GenBank/DDBJ whole genome shotgun (WGS) entry which is preliminary data.</text>
</comment>
<protein>
    <submittedName>
        <fullName evidence="1">Uncharacterized protein</fullName>
    </submittedName>
</protein>
<keyword evidence="2" id="KW-1185">Reference proteome</keyword>
<accession>A0ACC0WVB1</accession>
<dbReference type="Proteomes" id="UP001163321">
    <property type="component" value="Chromosome 1"/>
</dbReference>
<organism evidence="1 2">
    <name type="scientific">Peronosclerospora sorghi</name>
    <dbReference type="NCBI Taxonomy" id="230839"/>
    <lineage>
        <taxon>Eukaryota</taxon>
        <taxon>Sar</taxon>
        <taxon>Stramenopiles</taxon>
        <taxon>Oomycota</taxon>
        <taxon>Peronosporomycetes</taxon>
        <taxon>Peronosporales</taxon>
        <taxon>Peronosporaceae</taxon>
        <taxon>Peronosclerospora</taxon>
    </lineage>
</organism>
<evidence type="ECO:0000313" key="2">
    <source>
        <dbReference type="Proteomes" id="UP001163321"/>
    </source>
</evidence>
<dbReference type="EMBL" id="CM047580">
    <property type="protein sequence ID" value="KAI9922855.1"/>
    <property type="molecule type" value="Genomic_DNA"/>
</dbReference>
<sequence length="148" mass="17174">MSWRSPGRQDHKIRKTAVDCIHVNGFLSFESFRDLVQSEIRLWYRWNEIRMTFTSFWRVPFHITTPKYLVVDDWVAGSLSSCELEKIRIEERSSECGLWTASFCVELPLRPRAKSDPTRCHLGALTSPFANQILLFAQAICNFVDSGD</sequence>
<gene>
    <name evidence="1" type="ORF">PsorP6_002159</name>
</gene>
<reference evidence="1 2" key="1">
    <citation type="journal article" date="2022" name="bioRxiv">
        <title>The genome of the oomycete Peronosclerospora sorghi, a cosmopolitan pathogen of maize and sorghum, is inflated with dispersed pseudogenes.</title>
        <authorList>
            <person name="Fletcher K."/>
            <person name="Martin F."/>
            <person name="Isakeit T."/>
            <person name="Cavanaugh K."/>
            <person name="Magill C."/>
            <person name="Michelmore R."/>
        </authorList>
    </citation>
    <scope>NUCLEOTIDE SEQUENCE [LARGE SCALE GENOMIC DNA]</scope>
    <source>
        <strain evidence="1">P6</strain>
    </source>
</reference>